<dbReference type="EMBL" id="BKAG01000038">
    <property type="protein sequence ID" value="GEP44890.1"/>
    <property type="molecule type" value="Genomic_DNA"/>
</dbReference>
<sequence length="160" mass="17873">MSSIDITLFLVIIALLFCAMSFTRSPVTSQAKCAFRVSEVVDFETPESDSFPASEYANAERIFVKKTSIITDVDVKQFSPQMNEDDQWIVLLILTEDGTEKFRQATSCLIGKQLAIILNGRLVSAPVLRAPIEDGNIIISGNLDKYELMTMTSHFERQGK</sequence>
<evidence type="ECO:0000313" key="2">
    <source>
        <dbReference type="EMBL" id="GEP44890.1"/>
    </source>
</evidence>
<evidence type="ECO:0000313" key="3">
    <source>
        <dbReference type="Proteomes" id="UP000321577"/>
    </source>
</evidence>
<dbReference type="OrthoDB" id="1245443at2"/>
<dbReference type="Gene3D" id="3.30.1360.200">
    <property type="match status" value="1"/>
</dbReference>
<organism evidence="2 3">
    <name type="scientific">Brevifollis gellanilyticus</name>
    <dbReference type="NCBI Taxonomy" id="748831"/>
    <lineage>
        <taxon>Bacteria</taxon>
        <taxon>Pseudomonadati</taxon>
        <taxon>Verrucomicrobiota</taxon>
        <taxon>Verrucomicrobiia</taxon>
        <taxon>Verrucomicrobiales</taxon>
        <taxon>Verrucomicrobiaceae</taxon>
    </lineage>
</organism>
<protein>
    <recommendedName>
        <fullName evidence="1">SecDF P1 head subdomain domain-containing protein</fullName>
    </recommendedName>
</protein>
<feature type="domain" description="SecDF P1 head subdomain" evidence="1">
    <location>
        <begin position="58"/>
        <end position="145"/>
    </location>
</feature>
<dbReference type="InterPro" id="IPR054384">
    <property type="entry name" value="SecDF_P1_head"/>
</dbReference>
<reference evidence="2 3" key="1">
    <citation type="submission" date="2019-07" db="EMBL/GenBank/DDBJ databases">
        <title>Whole genome shotgun sequence of Brevifollis gellanilyticus NBRC 108608.</title>
        <authorList>
            <person name="Hosoyama A."/>
            <person name="Uohara A."/>
            <person name="Ohji S."/>
            <person name="Ichikawa N."/>
        </authorList>
    </citation>
    <scope>NUCLEOTIDE SEQUENCE [LARGE SCALE GENOMIC DNA]</scope>
    <source>
        <strain evidence="2 3">NBRC 108608</strain>
    </source>
</reference>
<dbReference type="AlphaFoldDB" id="A0A512MDS8"/>
<dbReference type="RefSeq" id="WP_146853272.1">
    <property type="nucleotide sequence ID" value="NZ_BKAG01000038.1"/>
</dbReference>
<name>A0A512MDS8_9BACT</name>
<keyword evidence="3" id="KW-1185">Reference proteome</keyword>
<proteinExistence type="predicted"/>
<dbReference type="Proteomes" id="UP000321577">
    <property type="component" value="Unassembled WGS sequence"/>
</dbReference>
<comment type="caution">
    <text evidence="2">The sequence shown here is derived from an EMBL/GenBank/DDBJ whole genome shotgun (WGS) entry which is preliminary data.</text>
</comment>
<accession>A0A512MDS8</accession>
<dbReference type="Pfam" id="PF22599">
    <property type="entry name" value="SecDF_P1_head"/>
    <property type="match status" value="1"/>
</dbReference>
<gene>
    <name evidence="2" type="ORF">BGE01nite_41810</name>
</gene>
<evidence type="ECO:0000259" key="1">
    <source>
        <dbReference type="Pfam" id="PF22599"/>
    </source>
</evidence>